<keyword evidence="5" id="KW-0472">Membrane</keyword>
<dbReference type="PANTHER" id="PTHR45080">
    <property type="entry name" value="CONTACTIN 5"/>
    <property type="match status" value="1"/>
</dbReference>
<evidence type="ECO:0000256" key="7">
    <source>
        <dbReference type="ARBA" id="ARBA00023180"/>
    </source>
</evidence>
<dbReference type="SMART" id="SM00408">
    <property type="entry name" value="IGc2"/>
    <property type="match status" value="2"/>
</dbReference>
<evidence type="ECO:0000256" key="2">
    <source>
        <dbReference type="ARBA" id="ARBA00022475"/>
    </source>
</evidence>
<comment type="caution">
    <text evidence="11">The sequence shown here is derived from an EMBL/GenBank/DDBJ whole genome shotgun (WGS) entry which is preliminary data.</text>
</comment>
<dbReference type="GO" id="GO:0005886">
    <property type="term" value="C:plasma membrane"/>
    <property type="evidence" value="ECO:0007669"/>
    <property type="project" value="UniProtKB-SubCell"/>
</dbReference>
<dbReference type="AlphaFoldDB" id="A0AAQ4DSE7"/>
<dbReference type="InterPro" id="IPR036179">
    <property type="entry name" value="Ig-like_dom_sf"/>
</dbReference>
<keyword evidence="8" id="KW-0393">Immunoglobulin domain</keyword>
<dbReference type="Proteomes" id="UP001321473">
    <property type="component" value="Unassembled WGS sequence"/>
</dbReference>
<dbReference type="FunFam" id="2.60.40.10:FF:001718">
    <property type="entry name" value="Neuroglian, isoform D"/>
    <property type="match status" value="1"/>
</dbReference>
<dbReference type="Pfam" id="PF13927">
    <property type="entry name" value="Ig_3"/>
    <property type="match status" value="1"/>
</dbReference>
<evidence type="ECO:0000256" key="5">
    <source>
        <dbReference type="ARBA" id="ARBA00023136"/>
    </source>
</evidence>
<sequence length="333" mass="36279">MALKTHVVDMGKHQPRGARDGVKVASQTRNGCNFGTCGNTLARMKVGPVQPLVLLLLAAVAVASTIQLASPPTLVKQPPRDIRYTVSVSNDESEDRPFVLECEAVGNPEPSYKWTKNGREFDPTHSDGRITQQPGRGSLVFTQPSDEDEGMYQCEATNPHGTFVSTTSWLSDAVYACTAASEFRHEYKFVNKVQLQVESVPGAENAQIAPVQQYVSPPNITALRGHKLRLYCIYGGSPLPQISWTKQGTGSLTPAERYAYDNVNKTLEIKSVSFEDEDTYECQASNGAGPDQTHTVHVKVEAAPYWQHVPNNTVAAEGESVRFECAAGAVPEP</sequence>
<reference evidence="11 12" key="1">
    <citation type="journal article" date="2023" name="Arcadia Sci">
        <title>De novo assembly of a long-read Amblyomma americanum tick genome.</title>
        <authorList>
            <person name="Chou S."/>
            <person name="Poskanzer K.E."/>
            <person name="Rollins M."/>
            <person name="Thuy-Boun P.S."/>
        </authorList>
    </citation>
    <scope>NUCLEOTIDE SEQUENCE [LARGE SCALE GENOMIC DNA]</scope>
    <source>
        <strain evidence="11">F_SG_1</strain>
        <tissue evidence="11">Salivary glands</tissue>
    </source>
</reference>
<evidence type="ECO:0000256" key="1">
    <source>
        <dbReference type="ARBA" id="ARBA00004236"/>
    </source>
</evidence>
<dbReference type="Gene3D" id="2.60.40.10">
    <property type="entry name" value="Immunoglobulins"/>
    <property type="match status" value="2"/>
</dbReference>
<dbReference type="InterPro" id="IPR050958">
    <property type="entry name" value="Cell_Adh-Cytoskel_Orgn"/>
</dbReference>
<organism evidence="11 12">
    <name type="scientific">Amblyomma americanum</name>
    <name type="common">Lone star tick</name>
    <dbReference type="NCBI Taxonomy" id="6943"/>
    <lineage>
        <taxon>Eukaryota</taxon>
        <taxon>Metazoa</taxon>
        <taxon>Ecdysozoa</taxon>
        <taxon>Arthropoda</taxon>
        <taxon>Chelicerata</taxon>
        <taxon>Arachnida</taxon>
        <taxon>Acari</taxon>
        <taxon>Parasitiformes</taxon>
        <taxon>Ixodida</taxon>
        <taxon>Ixodoidea</taxon>
        <taxon>Ixodidae</taxon>
        <taxon>Amblyomminae</taxon>
        <taxon>Amblyomma</taxon>
    </lineage>
</organism>
<dbReference type="SMART" id="SM00409">
    <property type="entry name" value="IG"/>
    <property type="match status" value="2"/>
</dbReference>
<dbReference type="InterPro" id="IPR013098">
    <property type="entry name" value="Ig_I-set"/>
</dbReference>
<dbReference type="InterPro" id="IPR013783">
    <property type="entry name" value="Ig-like_fold"/>
</dbReference>
<dbReference type="InterPro" id="IPR003599">
    <property type="entry name" value="Ig_sub"/>
</dbReference>
<feature type="domain" description="Ig-like" evidence="10">
    <location>
        <begin position="210"/>
        <end position="297"/>
    </location>
</feature>
<keyword evidence="12" id="KW-1185">Reference proteome</keyword>
<keyword evidence="4" id="KW-0677">Repeat</keyword>
<evidence type="ECO:0000313" key="12">
    <source>
        <dbReference type="Proteomes" id="UP001321473"/>
    </source>
</evidence>
<feature type="region of interest" description="Disordered" evidence="9">
    <location>
        <begin position="1"/>
        <end position="24"/>
    </location>
</feature>
<dbReference type="GO" id="GO:0007156">
    <property type="term" value="P:homophilic cell adhesion via plasma membrane adhesion molecules"/>
    <property type="evidence" value="ECO:0007669"/>
    <property type="project" value="TreeGrafter"/>
</dbReference>
<evidence type="ECO:0000313" key="11">
    <source>
        <dbReference type="EMBL" id="KAK8765387.1"/>
    </source>
</evidence>
<dbReference type="Pfam" id="PF07679">
    <property type="entry name" value="I-set"/>
    <property type="match status" value="1"/>
</dbReference>
<dbReference type="InterPro" id="IPR007110">
    <property type="entry name" value="Ig-like_dom"/>
</dbReference>
<evidence type="ECO:0000256" key="3">
    <source>
        <dbReference type="ARBA" id="ARBA00022729"/>
    </source>
</evidence>
<keyword evidence="7" id="KW-0325">Glycoprotein</keyword>
<evidence type="ECO:0000256" key="9">
    <source>
        <dbReference type="SAM" id="MobiDB-lite"/>
    </source>
</evidence>
<proteinExistence type="predicted"/>
<protein>
    <recommendedName>
        <fullName evidence="10">Ig-like domain-containing protein</fullName>
    </recommendedName>
</protein>
<dbReference type="PANTHER" id="PTHR45080:SF8">
    <property type="entry name" value="IG-LIKE DOMAIN-CONTAINING PROTEIN"/>
    <property type="match status" value="1"/>
</dbReference>
<keyword evidence="6" id="KW-1015">Disulfide bond</keyword>
<name>A0AAQ4DSE7_AMBAM</name>
<feature type="domain" description="Ig-like" evidence="10">
    <location>
        <begin position="72"/>
        <end position="171"/>
    </location>
</feature>
<evidence type="ECO:0000259" key="10">
    <source>
        <dbReference type="PROSITE" id="PS50835"/>
    </source>
</evidence>
<gene>
    <name evidence="11" type="ORF">V5799_031995</name>
</gene>
<keyword evidence="3" id="KW-0732">Signal</keyword>
<dbReference type="FunFam" id="2.60.40.10:FF:000005">
    <property type="entry name" value="Neuronal cell adhesion molecule"/>
    <property type="match status" value="1"/>
</dbReference>
<feature type="compositionally biased region" description="Basic and acidic residues" evidence="9">
    <location>
        <begin position="1"/>
        <end position="22"/>
    </location>
</feature>
<keyword evidence="2" id="KW-1003">Cell membrane</keyword>
<dbReference type="EMBL" id="JARKHS020027434">
    <property type="protein sequence ID" value="KAK8765387.1"/>
    <property type="molecule type" value="Genomic_DNA"/>
</dbReference>
<dbReference type="InterPro" id="IPR003598">
    <property type="entry name" value="Ig_sub2"/>
</dbReference>
<dbReference type="SUPFAM" id="SSF48726">
    <property type="entry name" value="Immunoglobulin"/>
    <property type="match status" value="2"/>
</dbReference>
<evidence type="ECO:0000256" key="6">
    <source>
        <dbReference type="ARBA" id="ARBA00023157"/>
    </source>
</evidence>
<dbReference type="PROSITE" id="PS50835">
    <property type="entry name" value="IG_LIKE"/>
    <property type="match status" value="2"/>
</dbReference>
<comment type="subcellular location">
    <subcellularLocation>
        <location evidence="1">Cell membrane</location>
    </subcellularLocation>
</comment>
<accession>A0AAQ4DSE7</accession>
<evidence type="ECO:0000256" key="8">
    <source>
        <dbReference type="ARBA" id="ARBA00023319"/>
    </source>
</evidence>
<evidence type="ECO:0000256" key="4">
    <source>
        <dbReference type="ARBA" id="ARBA00022737"/>
    </source>
</evidence>